<gene>
    <name evidence="1" type="ORF">ACFQ5P_09625</name>
</gene>
<accession>A0ABW4DUY8</accession>
<comment type="caution">
    <text evidence="1">The sequence shown here is derived from an EMBL/GenBank/DDBJ whole genome shotgun (WGS) entry which is preliminary data.</text>
</comment>
<keyword evidence="2" id="KW-1185">Reference proteome</keyword>
<evidence type="ECO:0000313" key="2">
    <source>
        <dbReference type="Proteomes" id="UP001597302"/>
    </source>
</evidence>
<dbReference type="EMBL" id="JBHTOQ010000022">
    <property type="protein sequence ID" value="MFD1481554.1"/>
    <property type="molecule type" value="Genomic_DNA"/>
</dbReference>
<name>A0ABW4DUY8_9RHOB</name>
<organism evidence="1 2">
    <name type="scientific">Paracoccus nototheniae</name>
    <dbReference type="NCBI Taxonomy" id="2489002"/>
    <lineage>
        <taxon>Bacteria</taxon>
        <taxon>Pseudomonadati</taxon>
        <taxon>Pseudomonadota</taxon>
        <taxon>Alphaproteobacteria</taxon>
        <taxon>Rhodobacterales</taxon>
        <taxon>Paracoccaceae</taxon>
        <taxon>Paracoccus</taxon>
    </lineage>
</organism>
<reference evidence="2" key="1">
    <citation type="journal article" date="2019" name="Int. J. Syst. Evol. Microbiol.">
        <title>The Global Catalogue of Microorganisms (GCM) 10K type strain sequencing project: providing services to taxonomists for standard genome sequencing and annotation.</title>
        <authorList>
            <consortium name="The Broad Institute Genomics Platform"/>
            <consortium name="The Broad Institute Genome Sequencing Center for Infectious Disease"/>
            <person name="Wu L."/>
            <person name="Ma J."/>
        </authorList>
    </citation>
    <scope>NUCLEOTIDE SEQUENCE [LARGE SCALE GENOMIC DNA]</scope>
    <source>
        <strain evidence="2">CCM 8875</strain>
    </source>
</reference>
<evidence type="ECO:0000313" key="1">
    <source>
        <dbReference type="EMBL" id="MFD1481554.1"/>
    </source>
</evidence>
<protein>
    <submittedName>
        <fullName evidence="1">Uncharacterized protein</fullName>
    </submittedName>
</protein>
<dbReference type="Proteomes" id="UP001597302">
    <property type="component" value="Unassembled WGS sequence"/>
</dbReference>
<proteinExistence type="predicted"/>
<dbReference type="RefSeq" id="WP_131572862.1">
    <property type="nucleotide sequence ID" value="NZ_CBCSAJ010000004.1"/>
</dbReference>
<sequence>MSPAEQRYEVAQIFAECRAKGVPMHLACFAALRWFEMQRIAPPHSILDWLGAVPTEHWRPTRVH</sequence>